<dbReference type="Proteomes" id="UP000484885">
    <property type="component" value="Unassembled WGS sequence"/>
</dbReference>
<dbReference type="AlphaFoldDB" id="A0A845V3T6"/>
<accession>A0A845V3T6</accession>
<dbReference type="Gene3D" id="3.20.20.140">
    <property type="entry name" value="Metal-dependent hydrolases"/>
    <property type="match status" value="1"/>
</dbReference>
<keyword evidence="2" id="KW-0378">Hydrolase</keyword>
<gene>
    <name evidence="2" type="ORF">G3I74_14500</name>
</gene>
<reference evidence="2 3" key="1">
    <citation type="submission" date="2020-02" db="EMBL/GenBank/DDBJ databases">
        <authorList>
            <person name="Zhang X.-Y."/>
        </authorList>
    </citation>
    <scope>NUCLEOTIDE SEQUENCE [LARGE SCALE GENOMIC DNA]</scope>
    <source>
        <strain evidence="2 3">C33</strain>
    </source>
</reference>
<dbReference type="SUPFAM" id="SSF51556">
    <property type="entry name" value="Metallo-dependent hydrolases"/>
    <property type="match status" value="1"/>
</dbReference>
<protein>
    <submittedName>
        <fullName evidence="2">Amidohydrolase family protein</fullName>
    </submittedName>
</protein>
<dbReference type="Pfam" id="PF04909">
    <property type="entry name" value="Amidohydro_2"/>
    <property type="match status" value="1"/>
</dbReference>
<proteinExistence type="predicted"/>
<dbReference type="PROSITE" id="PS51257">
    <property type="entry name" value="PROKAR_LIPOPROTEIN"/>
    <property type="match status" value="1"/>
</dbReference>
<name>A0A845V3T6_9GAMM</name>
<dbReference type="InterPro" id="IPR032466">
    <property type="entry name" value="Metal_Hydrolase"/>
</dbReference>
<keyword evidence="3" id="KW-1185">Reference proteome</keyword>
<sequence>MKTKPFESTRTCLRQSVYLGACTVLLLALAGCTSLPWTAAESDNPLPPSKRSLASFAEPENQQACFDRENEPYTTVVDAHFHPKPFGGPAMSPPELFDYFGEMGVRFVTYMGIGQLLDMGSGCVYYLDCPGVAARPSVKNDFLNGMEVEMYSHDDLHITLSMTFMDLADPDSIVDTIAMYDKEYPGMFTWAGEVNVVKQALMGNHHQAVTTKNIDDWAPFMEILRERNIPITLHSDLGNNADPTKYLYLMEHVLHQYPDNPIVWAHMGLSKELSTMSPEQHVAIMSRLLDDYPNLMLDISWDVLYNSYHQWGGTFVPFFNEYSTRILAGSDFVAAGYKEYQQYAKELEITSRALRFLDNEAFRNIALGENYFRLLDLDYTAPTVCPDSGPATVAQSD</sequence>
<dbReference type="InterPro" id="IPR006680">
    <property type="entry name" value="Amidohydro-rel"/>
</dbReference>
<dbReference type="RefSeq" id="WP_164212320.1">
    <property type="nucleotide sequence ID" value="NZ_JAAGSC010000044.1"/>
</dbReference>
<evidence type="ECO:0000259" key="1">
    <source>
        <dbReference type="Pfam" id="PF04909"/>
    </source>
</evidence>
<evidence type="ECO:0000313" key="3">
    <source>
        <dbReference type="Proteomes" id="UP000484885"/>
    </source>
</evidence>
<evidence type="ECO:0000313" key="2">
    <source>
        <dbReference type="EMBL" id="NDY96940.1"/>
    </source>
</evidence>
<organism evidence="2 3">
    <name type="scientific">Wenzhouxiangella limi</name>
    <dbReference type="NCBI Taxonomy" id="2707351"/>
    <lineage>
        <taxon>Bacteria</taxon>
        <taxon>Pseudomonadati</taxon>
        <taxon>Pseudomonadota</taxon>
        <taxon>Gammaproteobacteria</taxon>
        <taxon>Chromatiales</taxon>
        <taxon>Wenzhouxiangellaceae</taxon>
        <taxon>Wenzhouxiangella</taxon>
    </lineage>
</organism>
<feature type="domain" description="Amidohydrolase-related" evidence="1">
    <location>
        <begin position="204"/>
        <end position="358"/>
    </location>
</feature>
<comment type="caution">
    <text evidence="2">The sequence shown here is derived from an EMBL/GenBank/DDBJ whole genome shotgun (WGS) entry which is preliminary data.</text>
</comment>
<dbReference type="EMBL" id="JAAGSC010000044">
    <property type="protein sequence ID" value="NDY96940.1"/>
    <property type="molecule type" value="Genomic_DNA"/>
</dbReference>
<dbReference type="GO" id="GO:0016787">
    <property type="term" value="F:hydrolase activity"/>
    <property type="evidence" value="ECO:0007669"/>
    <property type="project" value="UniProtKB-KW"/>
</dbReference>